<dbReference type="AlphaFoldDB" id="A0A0X8JFY9"/>
<gene>
    <name evidence="4" type="ORF">AXF14_11805</name>
</gene>
<proteinExistence type="predicted"/>
<dbReference type="KEGG" id="ard:AXF14_11805"/>
<dbReference type="InterPro" id="IPR053883">
    <property type="entry name" value="DUF3097_N"/>
</dbReference>
<dbReference type="Proteomes" id="UP000065220">
    <property type="component" value="Chromosome"/>
</dbReference>
<evidence type="ECO:0000256" key="1">
    <source>
        <dbReference type="SAM" id="MobiDB-lite"/>
    </source>
</evidence>
<dbReference type="InterPro" id="IPR021447">
    <property type="entry name" value="DUF3097_C"/>
</dbReference>
<protein>
    <recommendedName>
        <fullName evidence="6">DUF3097 domain-containing protein</fullName>
    </recommendedName>
</protein>
<dbReference type="OrthoDB" id="3398606at2"/>
<dbReference type="STRING" id="111015.AXF14_11805"/>
<evidence type="ECO:0000313" key="5">
    <source>
        <dbReference type="Proteomes" id="UP000065220"/>
    </source>
</evidence>
<organism evidence="4 5">
    <name type="scientific">Actinomyces radicidentis</name>
    <dbReference type="NCBI Taxonomy" id="111015"/>
    <lineage>
        <taxon>Bacteria</taxon>
        <taxon>Bacillati</taxon>
        <taxon>Actinomycetota</taxon>
        <taxon>Actinomycetes</taxon>
        <taxon>Actinomycetales</taxon>
        <taxon>Actinomycetaceae</taxon>
        <taxon>Actinomyces</taxon>
    </lineage>
</organism>
<evidence type="ECO:0008006" key="6">
    <source>
        <dbReference type="Google" id="ProtNLM"/>
    </source>
</evidence>
<feature type="domain" description="DUF3097" evidence="3">
    <location>
        <begin position="108"/>
        <end position="168"/>
    </location>
</feature>
<feature type="compositionally biased region" description="Low complexity" evidence="1">
    <location>
        <begin position="30"/>
        <end position="60"/>
    </location>
</feature>
<dbReference type="Pfam" id="PF22845">
    <property type="entry name" value="DUF3097_N"/>
    <property type="match status" value="1"/>
</dbReference>
<accession>A0A0X8JFY9</accession>
<dbReference type="Pfam" id="PF11296">
    <property type="entry name" value="DUF3097_C"/>
    <property type="match status" value="1"/>
</dbReference>
<feature type="region of interest" description="Disordered" evidence="1">
    <location>
        <begin position="1"/>
        <end position="100"/>
    </location>
</feature>
<evidence type="ECO:0000259" key="3">
    <source>
        <dbReference type="Pfam" id="PF22845"/>
    </source>
</evidence>
<reference evidence="5" key="1">
    <citation type="submission" date="2016-02" db="EMBL/GenBank/DDBJ databases">
        <authorList>
            <person name="Holder M.E."/>
            <person name="Ajami N.J."/>
            <person name="Petrosino J.F."/>
        </authorList>
    </citation>
    <scope>NUCLEOTIDE SEQUENCE [LARGE SCALE GENOMIC DNA]</scope>
    <source>
        <strain evidence="5">CCUG 36733</strain>
    </source>
</reference>
<name>A0A0X8JFY9_ACTRD</name>
<dbReference type="EMBL" id="CP014228">
    <property type="protein sequence ID" value="AMD88135.1"/>
    <property type="molecule type" value="Genomic_DNA"/>
</dbReference>
<dbReference type="RefSeq" id="WP_067943457.1">
    <property type="nucleotide sequence ID" value="NZ_CP014228.1"/>
</dbReference>
<evidence type="ECO:0000313" key="4">
    <source>
        <dbReference type="EMBL" id="AMD88135.1"/>
    </source>
</evidence>
<feature type="domain" description="DUF3097" evidence="2">
    <location>
        <begin position="206"/>
        <end position="371"/>
    </location>
</feature>
<sequence>MPRVNAPLPYRSKITPGSTAARRTALREQAAAGGAPAASGGGMASQRSAGRAGAARTGRGPATGAGAGRGATPPPARPSATNRYGGDVLAADPHRVGPNAIRPESVHVAVTRGMVLEDRETGFVGAAVAVEKSGGRHVVVLEDRRGVRRGFSLGPGFWLEGRPVIVDPPVARKRPPSGPVSSGGRRLTASGSYAVEGEAAKVARASRIWVEGKHDAELVEKVWGDDLRHEGVVVLLLDGVDNLEAVMAEFGPGPDRRAGVLVDHLVPGSKESRIADRVRKAPGGENVLVLGHPYIDVWQAVKPERVGLTEWPRVPKGTDIKHGTLEGLGWPHESQADIARGWQRILATVRSYKDLEPSLLGRMEELIDFVTAPGTR</sequence>
<evidence type="ECO:0000259" key="2">
    <source>
        <dbReference type="Pfam" id="PF11296"/>
    </source>
</evidence>
<keyword evidence="5" id="KW-1185">Reference proteome</keyword>